<gene>
    <name evidence="1" type="ORF">C7B45_01685</name>
</gene>
<dbReference type="EMBL" id="PXYV01000003">
    <property type="protein sequence ID" value="PSR23753.1"/>
    <property type="molecule type" value="Genomic_DNA"/>
</dbReference>
<name>A0A2T2WNG3_9FIRM</name>
<accession>A0A2T2WNG3</accession>
<proteinExistence type="predicted"/>
<reference evidence="1 2" key="1">
    <citation type="journal article" date="2014" name="BMC Genomics">
        <title>Comparison of environmental and isolate Sulfobacillus genomes reveals diverse carbon, sulfur, nitrogen, and hydrogen metabolisms.</title>
        <authorList>
            <person name="Justice N.B."/>
            <person name="Norman A."/>
            <person name="Brown C.T."/>
            <person name="Singh A."/>
            <person name="Thomas B.C."/>
            <person name="Banfield J.F."/>
        </authorList>
    </citation>
    <scope>NUCLEOTIDE SEQUENCE [LARGE SCALE GENOMIC DNA]</scope>
    <source>
        <strain evidence="1">AMDSBA3</strain>
    </source>
</reference>
<evidence type="ECO:0000313" key="2">
    <source>
        <dbReference type="Proteomes" id="UP000241848"/>
    </source>
</evidence>
<dbReference type="AlphaFoldDB" id="A0A2T2WNG3"/>
<evidence type="ECO:0000313" key="1">
    <source>
        <dbReference type="EMBL" id="PSR23753.1"/>
    </source>
</evidence>
<organism evidence="1 2">
    <name type="scientific">Sulfobacillus acidophilus</name>
    <dbReference type="NCBI Taxonomy" id="53633"/>
    <lineage>
        <taxon>Bacteria</taxon>
        <taxon>Bacillati</taxon>
        <taxon>Bacillota</taxon>
        <taxon>Clostridia</taxon>
        <taxon>Eubacteriales</taxon>
        <taxon>Clostridiales Family XVII. Incertae Sedis</taxon>
        <taxon>Sulfobacillus</taxon>
    </lineage>
</organism>
<dbReference type="Proteomes" id="UP000241848">
    <property type="component" value="Unassembled WGS sequence"/>
</dbReference>
<comment type="caution">
    <text evidence="1">The sequence shown here is derived from an EMBL/GenBank/DDBJ whole genome shotgun (WGS) entry which is preliminary data.</text>
</comment>
<sequence length="71" mass="8149">MDCVDVKEFDHAVAKSDGYPFYWTEMTTEMTDTEHRAAPTPTELDDQWAVLTHFLPAGWQEAAWTCGAIRR</sequence>
<protein>
    <submittedName>
        <fullName evidence="1">Uncharacterized protein</fullName>
    </submittedName>
</protein>